<comment type="caution">
    <text evidence="1">The sequence shown here is derived from an EMBL/GenBank/DDBJ whole genome shotgun (WGS) entry which is preliminary data.</text>
</comment>
<sequence length="269" mass="29253">MSSSPPAKKQKTSRIVLLPIAGSGGKLGKDCAATLEAFTAAHANVTILDRVQRTYNDDQKRVRGQRKQESKEDYAVVVTEFNDKRATEDALYPKLLTGGNGATAKVVGHAMAHLLDACTSHPDADVYFYTSSFGGRVAVHTVLQRTENKKDPADPYKLLEGTVLDREGNDTGECYPVTLPANFKGVITSGYPLEGKGPLDRRDVLRRLKSEASDLKFLFLAGDKDTETPTLVQDLEEIFGEQTAGVTVVTVAGGGHNVWKKIGEEETER</sequence>
<keyword evidence="2" id="KW-1185">Reference proteome</keyword>
<dbReference type="SUPFAM" id="SSF53474">
    <property type="entry name" value="alpha/beta-Hydrolases"/>
    <property type="match status" value="1"/>
</dbReference>
<dbReference type="EMBL" id="BRXZ01003369">
    <property type="protein sequence ID" value="GMH53510.1"/>
    <property type="molecule type" value="Genomic_DNA"/>
</dbReference>
<dbReference type="AlphaFoldDB" id="A0A9W7DTB8"/>
<feature type="non-terminal residue" evidence="1">
    <location>
        <position position="269"/>
    </location>
</feature>
<dbReference type="InterPro" id="IPR029058">
    <property type="entry name" value="AB_hydrolase_fold"/>
</dbReference>
<dbReference type="Gene3D" id="3.40.50.1820">
    <property type="entry name" value="alpha/beta hydrolase"/>
    <property type="match status" value="1"/>
</dbReference>
<organism evidence="1 2">
    <name type="scientific">Triparma retinervis</name>
    <dbReference type="NCBI Taxonomy" id="2557542"/>
    <lineage>
        <taxon>Eukaryota</taxon>
        <taxon>Sar</taxon>
        <taxon>Stramenopiles</taxon>
        <taxon>Ochrophyta</taxon>
        <taxon>Bolidophyceae</taxon>
        <taxon>Parmales</taxon>
        <taxon>Triparmaceae</taxon>
        <taxon>Triparma</taxon>
    </lineage>
</organism>
<evidence type="ECO:0000313" key="2">
    <source>
        <dbReference type="Proteomes" id="UP001165082"/>
    </source>
</evidence>
<dbReference type="Proteomes" id="UP001165082">
    <property type="component" value="Unassembled WGS sequence"/>
</dbReference>
<evidence type="ECO:0000313" key="1">
    <source>
        <dbReference type="EMBL" id="GMH53510.1"/>
    </source>
</evidence>
<name>A0A9W7DTB8_9STRA</name>
<accession>A0A9W7DTB8</accession>
<gene>
    <name evidence="1" type="ORF">TrRE_jg576</name>
</gene>
<proteinExistence type="predicted"/>
<protein>
    <submittedName>
        <fullName evidence="1">Uncharacterized protein</fullName>
    </submittedName>
</protein>
<dbReference type="OrthoDB" id="10387111at2759"/>
<reference evidence="1" key="1">
    <citation type="submission" date="2022-07" db="EMBL/GenBank/DDBJ databases">
        <title>Genome analysis of Parmales, a sister group of diatoms, reveals the evolutionary specialization of diatoms from phago-mixotrophs to photoautotrophs.</title>
        <authorList>
            <person name="Ban H."/>
            <person name="Sato S."/>
            <person name="Yoshikawa S."/>
            <person name="Kazumasa Y."/>
            <person name="Nakamura Y."/>
            <person name="Ichinomiya M."/>
            <person name="Saitoh K."/>
            <person name="Sato N."/>
            <person name="Blanc-Mathieu R."/>
            <person name="Endo H."/>
            <person name="Kuwata A."/>
            <person name="Ogata H."/>
        </authorList>
    </citation>
    <scope>NUCLEOTIDE SEQUENCE</scope>
</reference>